<dbReference type="Proteomes" id="UP000243217">
    <property type="component" value="Unassembled WGS sequence"/>
</dbReference>
<dbReference type="AlphaFoldDB" id="A0A1V9Y5N9"/>
<evidence type="ECO:0000313" key="2">
    <source>
        <dbReference type="Proteomes" id="UP000243217"/>
    </source>
</evidence>
<dbReference type="OrthoDB" id="10620486at2759"/>
<evidence type="ECO:0000313" key="1">
    <source>
        <dbReference type="EMBL" id="OQR80998.1"/>
    </source>
</evidence>
<dbReference type="EMBL" id="JNBS01005088">
    <property type="protein sequence ID" value="OQR80998.1"/>
    <property type="molecule type" value="Genomic_DNA"/>
</dbReference>
<reference evidence="1 2" key="1">
    <citation type="journal article" date="2014" name="Genome Biol. Evol.">
        <title>The secreted proteins of Achlya hypogyna and Thraustotheca clavata identify the ancestral oomycete secretome and reveal gene acquisitions by horizontal gene transfer.</title>
        <authorList>
            <person name="Misner I."/>
            <person name="Blouin N."/>
            <person name="Leonard G."/>
            <person name="Richards T.A."/>
            <person name="Lane C.E."/>
        </authorList>
    </citation>
    <scope>NUCLEOTIDE SEQUENCE [LARGE SCALE GENOMIC DNA]</scope>
    <source>
        <strain evidence="1 2">ATCC 34112</strain>
    </source>
</reference>
<comment type="caution">
    <text evidence="1">The sequence shown here is derived from an EMBL/GenBank/DDBJ whole genome shotgun (WGS) entry which is preliminary data.</text>
</comment>
<organism evidence="1 2">
    <name type="scientific">Thraustotheca clavata</name>
    <dbReference type="NCBI Taxonomy" id="74557"/>
    <lineage>
        <taxon>Eukaryota</taxon>
        <taxon>Sar</taxon>
        <taxon>Stramenopiles</taxon>
        <taxon>Oomycota</taxon>
        <taxon>Saprolegniomycetes</taxon>
        <taxon>Saprolegniales</taxon>
        <taxon>Achlyaceae</taxon>
        <taxon>Thraustotheca</taxon>
    </lineage>
</organism>
<proteinExistence type="predicted"/>
<keyword evidence="2" id="KW-1185">Reference proteome</keyword>
<sequence length="401" mass="45040">MAITTHDNVTLTSFIGNEIGISTTYNEFAIEIPYNQLLIVGDRPSEDNFPARIWYTLKHRLNLIEQLHPTKNQSMRIAGRLSRGILNKGPTLFDEFLKLTESLSTMAKGEVYRLLLERRFLVPFIVPKMNEKYYCEASCLRYVNTLISNEGYSIGANLMSNTSICRIAVISERPATSSCTSDWLKNIFHVQSLHSLDVENKRNVTQLSCAAELGWGFLKQRSKYMPVLVLHVIGDYKPLKNFIDEFAMGLVVDVGNGESDATISKGCVIKWSYSDYEEVDVVNTPGSNAKAIVMHCSNTTAYNEITEYLLELDTFSYQTCLALISKCGLLNEIPASTKSALKKVDFSTLRIDGLKLQKNFAKVGQLQTTLQRETNGALISDLHQKIAAIQQQNRDLAIHSN</sequence>
<protein>
    <submittedName>
        <fullName evidence="1">Uncharacterized protein</fullName>
    </submittedName>
</protein>
<gene>
    <name evidence="1" type="ORF">THRCLA_11897</name>
</gene>
<name>A0A1V9Y5N9_9STRA</name>
<accession>A0A1V9Y5N9</accession>